<protein>
    <recommendedName>
        <fullName evidence="2">Myb-like domain-containing protein</fullName>
    </recommendedName>
</protein>
<accession>J4KLY9</accession>
<dbReference type="GeneID" id="19891057"/>
<feature type="region of interest" description="Disordered" evidence="1">
    <location>
        <begin position="46"/>
        <end position="161"/>
    </location>
</feature>
<dbReference type="InParanoid" id="J4KLY9"/>
<dbReference type="InterPro" id="IPR001005">
    <property type="entry name" value="SANT/Myb"/>
</dbReference>
<reference evidence="3 4" key="1">
    <citation type="journal article" date="2012" name="Sci. Rep.">
        <title>Genomic perspectives on the evolution of fungal entomopathogenicity in Beauveria bassiana.</title>
        <authorList>
            <person name="Xiao G."/>
            <person name="Ying S.H."/>
            <person name="Zheng P."/>
            <person name="Wang Z.L."/>
            <person name="Zhang S."/>
            <person name="Xie X.Q."/>
            <person name="Shang Y."/>
            <person name="St Leger R.J."/>
            <person name="Zhao G.P."/>
            <person name="Wang C."/>
            <person name="Feng M.G."/>
        </authorList>
    </citation>
    <scope>NUCLEOTIDE SEQUENCE [LARGE SCALE GENOMIC DNA]</scope>
    <source>
        <strain evidence="3 4">ARSEF 2860</strain>
    </source>
</reference>
<dbReference type="EMBL" id="JH725179">
    <property type="protein sequence ID" value="EJP63034.1"/>
    <property type="molecule type" value="Genomic_DNA"/>
</dbReference>
<organism evidence="3 4">
    <name type="scientific">Beauveria bassiana (strain ARSEF 2860)</name>
    <name type="common">White muscardine disease fungus</name>
    <name type="synonym">Tritirachium shiotae</name>
    <dbReference type="NCBI Taxonomy" id="655819"/>
    <lineage>
        <taxon>Eukaryota</taxon>
        <taxon>Fungi</taxon>
        <taxon>Dikarya</taxon>
        <taxon>Ascomycota</taxon>
        <taxon>Pezizomycotina</taxon>
        <taxon>Sordariomycetes</taxon>
        <taxon>Hypocreomycetidae</taxon>
        <taxon>Hypocreales</taxon>
        <taxon>Cordycipitaceae</taxon>
        <taxon>Beauveria</taxon>
    </lineage>
</organism>
<keyword evidence="4" id="KW-1185">Reference proteome</keyword>
<feature type="domain" description="Myb-like" evidence="2">
    <location>
        <begin position="192"/>
        <end position="239"/>
    </location>
</feature>
<sequence length="256" mass="28588">MLLPSAIPCDRGNQGMVSPPASPPKLSSPATFHIISSCFPLQSLVAGATESQQQQQQQQQPPHNHEEQLEQQSYFGGALLPQPLPTPPMAHTPSPMKLRLRTRNNVHDEARPAGIVKRITPPRHKRTLSATSNTTGSSSDRETTPEPPTTPKRSRIAPERIPRGLARADFHSLYDESQPVQQQQHNNGGGDGDWTMEDDRLLVELVLEKLKLSKADWQDCARTLGRDRHALTRRWKSLVLGDDVGLKRRKIPATWR</sequence>
<evidence type="ECO:0000313" key="4">
    <source>
        <dbReference type="Proteomes" id="UP000002762"/>
    </source>
</evidence>
<feature type="region of interest" description="Disordered" evidence="1">
    <location>
        <begin position="1"/>
        <end position="28"/>
    </location>
</feature>
<dbReference type="RefSeq" id="XP_008601364.1">
    <property type="nucleotide sequence ID" value="XM_008603142.1"/>
</dbReference>
<evidence type="ECO:0000256" key="1">
    <source>
        <dbReference type="SAM" id="MobiDB-lite"/>
    </source>
</evidence>
<dbReference type="InterPro" id="IPR009057">
    <property type="entry name" value="Homeodomain-like_sf"/>
</dbReference>
<evidence type="ECO:0000313" key="3">
    <source>
        <dbReference type="EMBL" id="EJP63034.1"/>
    </source>
</evidence>
<feature type="compositionally biased region" description="Low complexity" evidence="1">
    <location>
        <begin position="52"/>
        <end position="62"/>
    </location>
</feature>
<dbReference type="Proteomes" id="UP000002762">
    <property type="component" value="Unassembled WGS sequence"/>
</dbReference>
<feature type="compositionally biased region" description="Polar residues" evidence="1">
    <location>
        <begin position="128"/>
        <end position="138"/>
    </location>
</feature>
<dbReference type="OrthoDB" id="5334491at2759"/>
<dbReference type="PROSITE" id="PS50090">
    <property type="entry name" value="MYB_LIKE"/>
    <property type="match status" value="1"/>
</dbReference>
<name>J4KLY9_BEAB2</name>
<dbReference type="AlphaFoldDB" id="J4KLY9"/>
<gene>
    <name evidence="3" type="ORF">BBA_08045</name>
</gene>
<dbReference type="SUPFAM" id="SSF46689">
    <property type="entry name" value="Homeodomain-like"/>
    <property type="match status" value="1"/>
</dbReference>
<dbReference type="HOGENOM" id="CLU_049367_0_0_1"/>
<proteinExistence type="predicted"/>
<evidence type="ECO:0000259" key="2">
    <source>
        <dbReference type="PROSITE" id="PS50090"/>
    </source>
</evidence>